<dbReference type="EMBL" id="DRXS01000106">
    <property type="protein sequence ID" value="HHR40570.1"/>
    <property type="molecule type" value="Genomic_DNA"/>
</dbReference>
<gene>
    <name evidence="2" type="ORF">ENM42_01940</name>
</gene>
<dbReference type="Gene3D" id="1.20.120.330">
    <property type="entry name" value="Nucleotidyltransferases domain 2"/>
    <property type="match status" value="1"/>
</dbReference>
<dbReference type="InterPro" id="IPR007842">
    <property type="entry name" value="HEPN_dom"/>
</dbReference>
<protein>
    <submittedName>
        <fullName evidence="2">HEPN domain-containing protein</fullName>
    </submittedName>
</protein>
<proteinExistence type="predicted"/>
<evidence type="ECO:0000313" key="2">
    <source>
        <dbReference type="EMBL" id="HHR40570.1"/>
    </source>
</evidence>
<organism evidence="2">
    <name type="scientific">Caldiarchaeum subterraneum</name>
    <dbReference type="NCBI Taxonomy" id="311458"/>
    <lineage>
        <taxon>Archaea</taxon>
        <taxon>Nitrososphaerota</taxon>
        <taxon>Candidatus Caldarchaeales</taxon>
        <taxon>Candidatus Caldarchaeaceae</taxon>
        <taxon>Candidatus Caldarchaeum</taxon>
    </lineage>
</organism>
<feature type="domain" description="HEPN" evidence="1">
    <location>
        <begin position="11"/>
        <end position="125"/>
    </location>
</feature>
<dbReference type="SMART" id="SM00748">
    <property type="entry name" value="HEPN"/>
    <property type="match status" value="1"/>
</dbReference>
<dbReference type="PROSITE" id="PS50910">
    <property type="entry name" value="HEPN"/>
    <property type="match status" value="1"/>
</dbReference>
<evidence type="ECO:0000259" key="1">
    <source>
        <dbReference type="PROSITE" id="PS50910"/>
    </source>
</evidence>
<sequence>MSRKEEIEMLLTRSRRFLETAEHQYEVGYYDLAMFSLEQALQLFLKARLLQNGVDYPRSHSVTALLEMLGKVSQNKEVDRLLEKHLTELGLLEDAYITARYVPRLYRGEEVKKVMESVKELIANV</sequence>
<comment type="caution">
    <text evidence="2">The sequence shown here is derived from an EMBL/GenBank/DDBJ whole genome shotgun (WGS) entry which is preliminary data.</text>
</comment>
<name>A0A7C5U410_CALS0</name>
<dbReference type="SUPFAM" id="SSF81593">
    <property type="entry name" value="Nucleotidyltransferase substrate binding subunit/domain"/>
    <property type="match status" value="1"/>
</dbReference>
<accession>A0A7C5U410</accession>
<dbReference type="Pfam" id="PF05168">
    <property type="entry name" value="HEPN"/>
    <property type="match status" value="1"/>
</dbReference>
<reference evidence="2" key="1">
    <citation type="journal article" date="2020" name="mSystems">
        <title>Genome- and Community-Level Interaction Insights into Carbon Utilization and Element Cycling Functions of Hydrothermarchaeota in Hydrothermal Sediment.</title>
        <authorList>
            <person name="Zhou Z."/>
            <person name="Liu Y."/>
            <person name="Xu W."/>
            <person name="Pan J."/>
            <person name="Luo Z.H."/>
            <person name="Li M."/>
        </authorList>
    </citation>
    <scope>NUCLEOTIDE SEQUENCE [LARGE SCALE GENOMIC DNA]</scope>
    <source>
        <strain evidence="2">SpSt-1084</strain>
    </source>
</reference>
<dbReference type="AlphaFoldDB" id="A0A7C5U410"/>